<name>B8ICH4_METNO</name>
<keyword evidence="2" id="KW-1185">Reference proteome</keyword>
<accession>B8ICH4</accession>
<dbReference type="EMBL" id="CP001349">
    <property type="protein sequence ID" value="ACL55562.1"/>
    <property type="molecule type" value="Genomic_DNA"/>
</dbReference>
<dbReference type="eggNOG" id="ENOG50311VF">
    <property type="taxonomic scope" value="Bacteria"/>
</dbReference>
<sequence length="87" mass="9543">MTGSERPTLGELFRIKAVTDHDLSAAVAAYFADPTPGPREIARGIRIDVAAAVAAHDWARRIVEDEAIIERARRNAVRTAILHARPM</sequence>
<proteinExistence type="predicted"/>
<dbReference type="RefSeq" id="WP_015927272.1">
    <property type="nucleotide sequence ID" value="NC_011894.1"/>
</dbReference>
<dbReference type="KEGG" id="mno:Mnod_0521"/>
<dbReference type="HOGENOM" id="CLU_143449_1_0_5"/>
<protein>
    <submittedName>
        <fullName evidence="1">Uncharacterized protein</fullName>
    </submittedName>
</protein>
<organism evidence="1 2">
    <name type="scientific">Methylobacterium nodulans (strain LMG 21967 / CNCM I-2342 / ORS 2060)</name>
    <dbReference type="NCBI Taxonomy" id="460265"/>
    <lineage>
        <taxon>Bacteria</taxon>
        <taxon>Pseudomonadati</taxon>
        <taxon>Pseudomonadota</taxon>
        <taxon>Alphaproteobacteria</taxon>
        <taxon>Hyphomicrobiales</taxon>
        <taxon>Methylobacteriaceae</taxon>
        <taxon>Methylobacterium</taxon>
    </lineage>
</organism>
<dbReference type="AlphaFoldDB" id="B8ICH4"/>
<reference evidence="1 2" key="1">
    <citation type="submission" date="2009-01" db="EMBL/GenBank/DDBJ databases">
        <title>Complete sequence of chromosome of Methylobacterium nodulans ORS 2060.</title>
        <authorList>
            <consortium name="US DOE Joint Genome Institute"/>
            <person name="Lucas S."/>
            <person name="Copeland A."/>
            <person name="Lapidus A."/>
            <person name="Glavina del Rio T."/>
            <person name="Dalin E."/>
            <person name="Tice H."/>
            <person name="Bruce D."/>
            <person name="Goodwin L."/>
            <person name="Pitluck S."/>
            <person name="Sims D."/>
            <person name="Brettin T."/>
            <person name="Detter J.C."/>
            <person name="Han C."/>
            <person name="Larimer F."/>
            <person name="Land M."/>
            <person name="Hauser L."/>
            <person name="Kyrpides N."/>
            <person name="Ivanova N."/>
            <person name="Marx C.J."/>
            <person name="Richardson P."/>
        </authorList>
    </citation>
    <scope>NUCLEOTIDE SEQUENCE [LARGE SCALE GENOMIC DNA]</scope>
    <source>
        <strain evidence="2">LMG 21967 / CNCM I-2342 / ORS 2060</strain>
    </source>
</reference>
<evidence type="ECO:0000313" key="1">
    <source>
        <dbReference type="EMBL" id="ACL55562.1"/>
    </source>
</evidence>
<dbReference type="OrthoDB" id="8003682at2"/>
<evidence type="ECO:0000313" key="2">
    <source>
        <dbReference type="Proteomes" id="UP000008207"/>
    </source>
</evidence>
<dbReference type="Proteomes" id="UP000008207">
    <property type="component" value="Chromosome"/>
</dbReference>
<gene>
    <name evidence="1" type="ordered locus">Mnod_0521</name>
</gene>